<proteinExistence type="predicted"/>
<dbReference type="Proteomes" id="UP000287394">
    <property type="component" value="Chromosome"/>
</dbReference>
<accession>A0A402CPI8</accession>
<reference evidence="6 7" key="1">
    <citation type="journal article" date="2019" name="Int. J. Syst. Evol. Microbiol.">
        <title>Capsulimonas corticalis gen. nov., sp. nov., an aerobic capsulated bacterium, of a novel bacterial order, Capsulimonadales ord. nov., of the class Armatimonadia of the phylum Armatimonadetes.</title>
        <authorList>
            <person name="Li J."/>
            <person name="Kudo C."/>
            <person name="Tonouchi A."/>
        </authorList>
    </citation>
    <scope>NUCLEOTIDE SEQUENCE [LARGE SCALE GENOMIC DNA]</scope>
    <source>
        <strain evidence="6 7">AX-7</strain>
    </source>
</reference>
<dbReference type="KEGG" id="ccot:CCAX7_50780"/>
<name>A0A402CPI8_9BACT</name>
<dbReference type="OrthoDB" id="5800600at2"/>
<keyword evidence="2" id="KW-0547">Nucleotide-binding</keyword>
<dbReference type="GO" id="GO:0006396">
    <property type="term" value="P:RNA processing"/>
    <property type="evidence" value="ECO:0007669"/>
    <property type="project" value="InterPro"/>
</dbReference>
<dbReference type="InterPro" id="IPR045116">
    <property type="entry name" value="Clp1/Grc3"/>
</dbReference>
<keyword evidence="4" id="KW-0067">ATP-binding</keyword>
<evidence type="ECO:0000256" key="2">
    <source>
        <dbReference type="ARBA" id="ARBA00022741"/>
    </source>
</evidence>
<dbReference type="GO" id="GO:0005524">
    <property type="term" value="F:ATP binding"/>
    <property type="evidence" value="ECO:0007669"/>
    <property type="project" value="UniProtKB-KW"/>
</dbReference>
<dbReference type="PANTHER" id="PTHR12755">
    <property type="entry name" value="CLEAVAGE/POLYADENYLATION FACTOR IA SUBUNIT CLP1P"/>
    <property type="match status" value="1"/>
</dbReference>
<dbReference type="RefSeq" id="WP_119319299.1">
    <property type="nucleotide sequence ID" value="NZ_AP025739.1"/>
</dbReference>
<dbReference type="InterPro" id="IPR032319">
    <property type="entry name" value="CLP1_P"/>
</dbReference>
<feature type="domain" description="Clp1 P-loop" evidence="5">
    <location>
        <begin position="28"/>
        <end position="207"/>
    </location>
</feature>
<protein>
    <submittedName>
        <fullName evidence="6">Polyhydroxyalkanoate depolymerase</fullName>
    </submittedName>
</protein>
<dbReference type="Pfam" id="PF16575">
    <property type="entry name" value="CLP1_P"/>
    <property type="match status" value="1"/>
</dbReference>
<dbReference type="PANTHER" id="PTHR12755:SF3">
    <property type="entry name" value="POLYNUCLEOTIDE 5'-HYDROXYL-KINASE NOL9"/>
    <property type="match status" value="1"/>
</dbReference>
<dbReference type="GO" id="GO:0051731">
    <property type="term" value="F:polynucleotide 5'-hydroxyl-kinase activity"/>
    <property type="evidence" value="ECO:0007669"/>
    <property type="project" value="InterPro"/>
</dbReference>
<evidence type="ECO:0000256" key="1">
    <source>
        <dbReference type="ARBA" id="ARBA00022679"/>
    </source>
</evidence>
<keyword evidence="7" id="KW-1185">Reference proteome</keyword>
<evidence type="ECO:0000259" key="5">
    <source>
        <dbReference type="Pfam" id="PF16575"/>
    </source>
</evidence>
<gene>
    <name evidence="6" type="ORF">CCAX7_50780</name>
</gene>
<evidence type="ECO:0000313" key="6">
    <source>
        <dbReference type="EMBL" id="BDI33027.1"/>
    </source>
</evidence>
<organism evidence="6 7">
    <name type="scientific">Capsulimonas corticalis</name>
    <dbReference type="NCBI Taxonomy" id="2219043"/>
    <lineage>
        <taxon>Bacteria</taxon>
        <taxon>Bacillati</taxon>
        <taxon>Armatimonadota</taxon>
        <taxon>Armatimonadia</taxon>
        <taxon>Capsulimonadales</taxon>
        <taxon>Capsulimonadaceae</taxon>
        <taxon>Capsulimonas</taxon>
    </lineage>
</organism>
<dbReference type="SUPFAM" id="SSF52540">
    <property type="entry name" value="P-loop containing nucleoside triphosphate hydrolases"/>
    <property type="match status" value="1"/>
</dbReference>
<dbReference type="AlphaFoldDB" id="A0A402CPI8"/>
<dbReference type="InterPro" id="IPR027417">
    <property type="entry name" value="P-loop_NTPase"/>
</dbReference>
<evidence type="ECO:0000256" key="4">
    <source>
        <dbReference type="ARBA" id="ARBA00022840"/>
    </source>
</evidence>
<evidence type="ECO:0000256" key="3">
    <source>
        <dbReference type="ARBA" id="ARBA00022777"/>
    </source>
</evidence>
<dbReference type="EMBL" id="AP025739">
    <property type="protein sequence ID" value="BDI33027.1"/>
    <property type="molecule type" value="Genomic_DNA"/>
</dbReference>
<keyword evidence="1" id="KW-0808">Transferase</keyword>
<sequence>MTETPIAREDLDARLDALPAGSAVLLIGGVDTGKSTFVRETLLRRYQAGASVGVLDCDLGQGDVGPPGTVSAAITPAPGSAELRGLRGLDLIGSYFVGANNPTRHVLDISVGACQMMRVLRKRRPDLILIDTCGHIRGNSARELHRRAAELLLPQVIVAFERDAELAPMLAPFRRLQSPEIWTIAPGADVGRKTSAARATSRAARFQAALLDSKEIAIAFDDADLIGTWLGAGVPMQRHLIQFLSSSLQVPIMHAETLPGGALYIVAQRDGWDTSELAGIESTFKTRSLTIVAAQMFAGLLVGLVDSRGVLLDLGTIARIDFERRILTIRSHTKRPAAIAQVWFGRLRLQADGREIGEVPHGNL</sequence>
<keyword evidence="3" id="KW-0418">Kinase</keyword>
<dbReference type="Gene3D" id="3.40.50.300">
    <property type="entry name" value="P-loop containing nucleotide triphosphate hydrolases"/>
    <property type="match status" value="1"/>
</dbReference>
<evidence type="ECO:0000313" key="7">
    <source>
        <dbReference type="Proteomes" id="UP000287394"/>
    </source>
</evidence>